<keyword evidence="11 18" id="KW-0413">Isomerase</keyword>
<evidence type="ECO:0000256" key="16">
    <source>
        <dbReference type="ARBA" id="ARBA00049209"/>
    </source>
</evidence>
<dbReference type="InterPro" id="IPR000631">
    <property type="entry name" value="CARKD"/>
</dbReference>
<dbReference type="GO" id="GO:0052856">
    <property type="term" value="F:NAD(P)HX epimerase activity"/>
    <property type="evidence" value="ECO:0007669"/>
    <property type="project" value="UniProtKB-EC"/>
</dbReference>
<comment type="similarity">
    <text evidence="17">Belongs to the NnrD/CARKD family.</text>
</comment>
<gene>
    <name evidence="17" type="primary">nnrD</name>
    <name evidence="21" type="ORF">IPN02_11060</name>
</gene>
<comment type="catalytic activity">
    <reaction evidence="2 18">
        <text>(6R)-NADPHX = (6S)-NADPHX</text>
        <dbReference type="Rhea" id="RHEA:32227"/>
        <dbReference type="ChEBI" id="CHEBI:64076"/>
        <dbReference type="ChEBI" id="CHEBI:64077"/>
        <dbReference type="EC" id="5.1.99.6"/>
    </reaction>
</comment>
<feature type="binding site" evidence="17">
    <location>
        <begin position="402"/>
        <end position="406"/>
    </location>
    <ligand>
        <name>AMP</name>
        <dbReference type="ChEBI" id="CHEBI:456215"/>
    </ligand>
</feature>
<dbReference type="InterPro" id="IPR030677">
    <property type="entry name" value="Nnr"/>
</dbReference>
<evidence type="ECO:0000256" key="8">
    <source>
        <dbReference type="ARBA" id="ARBA00022857"/>
    </source>
</evidence>
<protein>
    <recommendedName>
        <fullName evidence="17">ADP-dependent (S)-NAD(P)H-hydrate dehydratase</fullName>
        <ecNumber evidence="17">4.2.1.136</ecNumber>
    </recommendedName>
    <alternativeName>
        <fullName evidence="17">ADP-dependent NAD(P)HX dehydratase</fullName>
    </alternativeName>
</protein>
<evidence type="ECO:0000256" key="6">
    <source>
        <dbReference type="ARBA" id="ARBA00022741"/>
    </source>
</evidence>
<keyword evidence="12 17" id="KW-0456">Lyase</keyword>
<dbReference type="GO" id="GO:0052855">
    <property type="term" value="F:ADP-dependent NAD(P)H-hydrate dehydratase activity"/>
    <property type="evidence" value="ECO:0007669"/>
    <property type="project" value="UniProtKB-UniRule"/>
</dbReference>
<comment type="cofactor">
    <cofactor evidence="17">
        <name>Mg(2+)</name>
        <dbReference type="ChEBI" id="CHEBI:18420"/>
    </cofactor>
</comment>
<evidence type="ECO:0000256" key="1">
    <source>
        <dbReference type="ARBA" id="ARBA00000013"/>
    </source>
</evidence>
<comment type="similarity">
    <text evidence="3 18">In the N-terminal section; belongs to the NnrE/AIBP family.</text>
</comment>
<evidence type="ECO:0000256" key="9">
    <source>
        <dbReference type="ARBA" id="ARBA00022958"/>
    </source>
</evidence>
<dbReference type="GO" id="GO:0005524">
    <property type="term" value="F:ATP binding"/>
    <property type="evidence" value="ECO:0007669"/>
    <property type="project" value="UniProtKB-UniRule"/>
</dbReference>
<evidence type="ECO:0000256" key="7">
    <source>
        <dbReference type="ARBA" id="ARBA00022840"/>
    </source>
</evidence>
<keyword evidence="8 17" id="KW-0521">NADP</keyword>
<keyword evidence="10 17" id="KW-0520">NAD</keyword>
<dbReference type="EMBL" id="JADJZA010000007">
    <property type="protein sequence ID" value="MBK9297347.1"/>
    <property type="molecule type" value="Genomic_DNA"/>
</dbReference>
<comment type="cofactor">
    <cofactor evidence="18">
        <name>K(+)</name>
        <dbReference type="ChEBI" id="CHEBI:29103"/>
    </cofactor>
    <text evidence="18">Binds 1 potassium ion per subunit.</text>
</comment>
<dbReference type="CDD" id="cd01171">
    <property type="entry name" value="YXKO-related"/>
    <property type="match status" value="1"/>
</dbReference>
<keyword evidence="7 17" id="KW-0067">ATP-binding</keyword>
<dbReference type="Gene3D" id="3.40.50.10260">
    <property type="entry name" value="YjeF N-terminal domain"/>
    <property type="match status" value="2"/>
</dbReference>
<evidence type="ECO:0000256" key="15">
    <source>
        <dbReference type="ARBA" id="ARBA00048238"/>
    </source>
</evidence>
<comment type="subunit">
    <text evidence="17">Homotetramer.</text>
</comment>
<evidence type="ECO:0000256" key="12">
    <source>
        <dbReference type="ARBA" id="ARBA00023239"/>
    </source>
</evidence>
<proteinExistence type="inferred from homology"/>
<name>A0A936NBP2_9ACTN</name>
<comment type="function">
    <text evidence="14 18">Bifunctional enzyme that catalyzes the epimerization of the S- and R-forms of NAD(P)HX and the dehydration of the S-form of NAD(P)HX at the expense of ADP, which is converted to AMP. This allows the repair of both epimers of NAD(P)HX, a damaged form of NAD(P)H that is a result of enzymatic or heat-dependent hydration.</text>
</comment>
<feature type="binding site" evidence="17">
    <location>
        <position position="368"/>
    </location>
    <ligand>
        <name>(6S)-NADPHX</name>
        <dbReference type="ChEBI" id="CHEBI:64076"/>
    </ligand>
</feature>
<evidence type="ECO:0000256" key="10">
    <source>
        <dbReference type="ARBA" id="ARBA00023027"/>
    </source>
</evidence>
<feature type="binding site" evidence="17">
    <location>
        <position position="224"/>
    </location>
    <ligand>
        <name>(6S)-NADPHX</name>
        <dbReference type="ChEBI" id="CHEBI:64076"/>
    </ligand>
</feature>
<evidence type="ECO:0000313" key="22">
    <source>
        <dbReference type="Proteomes" id="UP000727993"/>
    </source>
</evidence>
<organism evidence="21 22">
    <name type="scientific">Candidatus Neomicrothrix subdominans</name>
    <dbReference type="NCBI Taxonomy" id="2954438"/>
    <lineage>
        <taxon>Bacteria</taxon>
        <taxon>Bacillati</taxon>
        <taxon>Actinomycetota</taxon>
        <taxon>Acidimicrobiia</taxon>
        <taxon>Acidimicrobiales</taxon>
        <taxon>Microthrixaceae</taxon>
        <taxon>Candidatus Neomicrothrix</taxon>
    </lineage>
</organism>
<dbReference type="AlphaFoldDB" id="A0A936NBP2"/>
<keyword evidence="13" id="KW-0511">Multifunctional enzyme</keyword>
<evidence type="ECO:0000256" key="17">
    <source>
        <dbReference type="HAMAP-Rule" id="MF_01965"/>
    </source>
</evidence>
<evidence type="ECO:0000259" key="19">
    <source>
        <dbReference type="PROSITE" id="PS51383"/>
    </source>
</evidence>
<evidence type="ECO:0000256" key="5">
    <source>
        <dbReference type="ARBA" id="ARBA00022723"/>
    </source>
</evidence>
<evidence type="ECO:0000256" key="14">
    <source>
        <dbReference type="ARBA" id="ARBA00025153"/>
    </source>
</evidence>
<dbReference type="Pfam" id="PF03853">
    <property type="entry name" value="YjeF_N"/>
    <property type="match status" value="2"/>
</dbReference>
<dbReference type="PROSITE" id="PS51383">
    <property type="entry name" value="YJEF_C_3"/>
    <property type="match status" value="1"/>
</dbReference>
<dbReference type="Proteomes" id="UP000727993">
    <property type="component" value="Unassembled WGS sequence"/>
</dbReference>
<dbReference type="InterPro" id="IPR029056">
    <property type="entry name" value="Ribokinase-like"/>
</dbReference>
<dbReference type="PIRSF" id="PIRSF017184">
    <property type="entry name" value="Nnr"/>
    <property type="match status" value="1"/>
</dbReference>
<comment type="catalytic activity">
    <reaction evidence="15 17 18">
        <text>(6S)-NADHX + ADP = AMP + phosphate + NADH + H(+)</text>
        <dbReference type="Rhea" id="RHEA:32223"/>
        <dbReference type="ChEBI" id="CHEBI:15378"/>
        <dbReference type="ChEBI" id="CHEBI:43474"/>
        <dbReference type="ChEBI" id="CHEBI:57945"/>
        <dbReference type="ChEBI" id="CHEBI:64074"/>
        <dbReference type="ChEBI" id="CHEBI:456215"/>
        <dbReference type="ChEBI" id="CHEBI:456216"/>
        <dbReference type="EC" id="4.2.1.136"/>
    </reaction>
</comment>
<comment type="catalytic activity">
    <reaction evidence="16 17 18">
        <text>(6S)-NADPHX + ADP = AMP + phosphate + NADPH + H(+)</text>
        <dbReference type="Rhea" id="RHEA:32235"/>
        <dbReference type="ChEBI" id="CHEBI:15378"/>
        <dbReference type="ChEBI" id="CHEBI:43474"/>
        <dbReference type="ChEBI" id="CHEBI:57783"/>
        <dbReference type="ChEBI" id="CHEBI:64076"/>
        <dbReference type="ChEBI" id="CHEBI:456215"/>
        <dbReference type="ChEBI" id="CHEBI:456216"/>
        <dbReference type="EC" id="4.2.1.136"/>
    </reaction>
</comment>
<accession>A0A936NBP2</accession>
<comment type="function">
    <text evidence="17">Catalyzes the dehydration of the S-form of NAD(P)HX at the expense of ADP, which is converted to AMP. Together with NAD(P)HX epimerase, which catalyzes the epimerization of the S- and R-forms, the enzyme allows the repair of both epimers of NAD(P)HX, a damaged form of NAD(P)H that is a result of enzymatic or heat-dependent hydration.</text>
</comment>
<dbReference type="Gene3D" id="3.40.1190.20">
    <property type="match status" value="1"/>
</dbReference>
<sequence>MEPVLTPEEMTAVDAAAADRMDELVQRAGAAVARQALRMLGGAYGRRVHVMAGPGNNGADGRVAAELLRRRGVRVSVGTHDQPVPTAVAHDLLIDAAFGTGLSRPYEPPPAPGGVPVLAVDIPSGLDGLTGELRGRPWRADATITFAALKSGLILGEGPEYCGAVEVADIGLSVDAEVGSGSRLTRGLVTDDDVACHWPGRSTSAHKWQSAVWVIGGSPGMTGAAALVAQAASRAGAGYVLVSAPPAPSSQRSVGEDSRIRTDGTGVPGPHGHLPAAPLPVEAVTRQLNGDGGVGSSWAETVAAEQRVGALVIGNGLGRDEGVLDGVIELLALSDAPAVLDADALGGGGERLLDACARRQATTVLTPHDGEYAALMGDPPGSDRLEAALRLARRGNCIALLKGPTTVVAGPDGRVAISTSGDQRLATAGTGDVLAGIVGAALARDGADPLMSVALAAHVHGRAAMRGPELGFRASDLPDLVAATLDELVTDGYHP</sequence>
<dbReference type="Pfam" id="PF01256">
    <property type="entry name" value="Carb_kinase"/>
    <property type="match status" value="1"/>
</dbReference>
<feature type="domain" description="YjeF N-terminal" evidence="20">
    <location>
        <begin position="10"/>
        <end position="178"/>
    </location>
</feature>
<dbReference type="InterPro" id="IPR017953">
    <property type="entry name" value="Carbohydrate_kinase_pred_CS"/>
</dbReference>
<dbReference type="GO" id="GO:0046496">
    <property type="term" value="P:nicotinamide nucleotide metabolic process"/>
    <property type="evidence" value="ECO:0007669"/>
    <property type="project" value="UniProtKB-UniRule"/>
</dbReference>
<dbReference type="GO" id="GO:0110051">
    <property type="term" value="P:metabolite repair"/>
    <property type="evidence" value="ECO:0007669"/>
    <property type="project" value="TreeGrafter"/>
</dbReference>
<keyword evidence="9 18" id="KW-0630">Potassium</keyword>
<evidence type="ECO:0000256" key="4">
    <source>
        <dbReference type="ARBA" id="ARBA00009524"/>
    </source>
</evidence>
<reference evidence="21 22" key="1">
    <citation type="submission" date="2020-10" db="EMBL/GenBank/DDBJ databases">
        <title>Connecting structure to function with the recovery of over 1000 high-quality activated sludge metagenome-assembled genomes encoding full-length rRNA genes using long-read sequencing.</title>
        <authorList>
            <person name="Singleton C.M."/>
            <person name="Petriglieri F."/>
            <person name="Kristensen J.M."/>
            <person name="Kirkegaard R.H."/>
            <person name="Michaelsen T.Y."/>
            <person name="Andersen M.H."/>
            <person name="Karst S.M."/>
            <person name="Dueholm M.S."/>
            <person name="Nielsen P.H."/>
            <person name="Albertsen M."/>
        </authorList>
    </citation>
    <scope>NUCLEOTIDE SEQUENCE [LARGE SCALE GENOMIC DNA]</scope>
    <source>
        <strain evidence="21">Lyne_18-Q3-R50-59_MAXAC.006</strain>
    </source>
</reference>
<evidence type="ECO:0000256" key="2">
    <source>
        <dbReference type="ARBA" id="ARBA00000909"/>
    </source>
</evidence>
<evidence type="ECO:0000313" key="21">
    <source>
        <dbReference type="EMBL" id="MBK9297347.1"/>
    </source>
</evidence>
<keyword evidence="6 17" id="KW-0547">Nucleotide-binding</keyword>
<dbReference type="GO" id="GO:0046872">
    <property type="term" value="F:metal ion binding"/>
    <property type="evidence" value="ECO:0007669"/>
    <property type="project" value="UniProtKB-UniRule"/>
</dbReference>
<evidence type="ECO:0000256" key="13">
    <source>
        <dbReference type="ARBA" id="ARBA00023268"/>
    </source>
</evidence>
<feature type="binding site" evidence="17">
    <location>
        <position position="432"/>
    </location>
    <ligand>
        <name>(6S)-NADPHX</name>
        <dbReference type="ChEBI" id="CHEBI:64076"/>
    </ligand>
</feature>
<evidence type="ECO:0000256" key="18">
    <source>
        <dbReference type="PIRNR" id="PIRNR017184"/>
    </source>
</evidence>
<dbReference type="SUPFAM" id="SSF53613">
    <property type="entry name" value="Ribokinase-like"/>
    <property type="match status" value="1"/>
</dbReference>
<evidence type="ECO:0000259" key="20">
    <source>
        <dbReference type="PROSITE" id="PS51385"/>
    </source>
</evidence>
<feature type="domain" description="YjeF C-terminal" evidence="19">
    <location>
        <begin position="190"/>
        <end position="488"/>
    </location>
</feature>
<dbReference type="PROSITE" id="PS51385">
    <property type="entry name" value="YJEF_N"/>
    <property type="match status" value="1"/>
</dbReference>
<evidence type="ECO:0000256" key="11">
    <source>
        <dbReference type="ARBA" id="ARBA00023235"/>
    </source>
</evidence>
<comment type="similarity">
    <text evidence="4 18">In the C-terminal section; belongs to the NnrD/CARKD family.</text>
</comment>
<dbReference type="InterPro" id="IPR004443">
    <property type="entry name" value="YjeF_N_dom"/>
</dbReference>
<comment type="caution">
    <text evidence="21">The sequence shown here is derived from an EMBL/GenBank/DDBJ whole genome shotgun (WGS) entry which is preliminary data.</text>
</comment>
<dbReference type="PROSITE" id="PS01050">
    <property type="entry name" value="YJEF_C_2"/>
    <property type="match status" value="1"/>
</dbReference>
<dbReference type="SUPFAM" id="SSF64153">
    <property type="entry name" value="YjeF N-terminal domain-like"/>
    <property type="match status" value="1"/>
</dbReference>
<dbReference type="HAMAP" id="MF_01965">
    <property type="entry name" value="NADHX_dehydratase"/>
    <property type="match status" value="1"/>
</dbReference>
<dbReference type="PANTHER" id="PTHR12592:SF0">
    <property type="entry name" value="ATP-DEPENDENT (S)-NAD(P)H-HYDRATE DEHYDRATASE"/>
    <property type="match status" value="1"/>
</dbReference>
<dbReference type="PANTHER" id="PTHR12592">
    <property type="entry name" value="ATP-DEPENDENT (S)-NAD(P)H-HYDRATE DEHYDRATASE FAMILY MEMBER"/>
    <property type="match status" value="1"/>
</dbReference>
<evidence type="ECO:0000256" key="3">
    <source>
        <dbReference type="ARBA" id="ARBA00006001"/>
    </source>
</evidence>
<feature type="binding site" evidence="17">
    <location>
        <position position="431"/>
    </location>
    <ligand>
        <name>AMP</name>
        <dbReference type="ChEBI" id="CHEBI:456215"/>
    </ligand>
</feature>
<comment type="catalytic activity">
    <reaction evidence="1 18">
        <text>(6R)-NADHX = (6S)-NADHX</text>
        <dbReference type="Rhea" id="RHEA:32215"/>
        <dbReference type="ChEBI" id="CHEBI:64074"/>
        <dbReference type="ChEBI" id="CHEBI:64075"/>
        <dbReference type="EC" id="5.1.99.6"/>
    </reaction>
</comment>
<keyword evidence="5 18" id="KW-0479">Metal-binding</keyword>
<dbReference type="InterPro" id="IPR036652">
    <property type="entry name" value="YjeF_N_dom_sf"/>
</dbReference>
<dbReference type="EC" id="4.2.1.136" evidence="17"/>
<feature type="binding site" evidence="17">
    <location>
        <position position="316"/>
    </location>
    <ligand>
        <name>(6S)-NADPHX</name>
        <dbReference type="ChEBI" id="CHEBI:64076"/>
    </ligand>
</feature>